<dbReference type="Pfam" id="PF26561">
    <property type="entry name" value="LETM1_C"/>
    <property type="match status" value="1"/>
</dbReference>
<keyword evidence="10" id="KW-0106">Calcium</keyword>
<dbReference type="InterPro" id="IPR033122">
    <property type="entry name" value="LETM1-like_RBD"/>
</dbReference>
<evidence type="ECO:0000256" key="20">
    <source>
        <dbReference type="SAM" id="Phobius"/>
    </source>
</evidence>
<evidence type="ECO:0000256" key="16">
    <source>
        <dbReference type="ARBA" id="ARBA00023136"/>
    </source>
</evidence>
<evidence type="ECO:0000256" key="4">
    <source>
        <dbReference type="ARBA" id="ARBA00022448"/>
    </source>
</evidence>
<evidence type="ECO:0000259" key="21">
    <source>
        <dbReference type="PROSITE" id="PS50222"/>
    </source>
</evidence>
<feature type="coiled-coil region" evidence="19">
    <location>
        <begin position="595"/>
        <end position="665"/>
    </location>
</feature>
<keyword evidence="13 19" id="KW-0175">Coiled coil</keyword>
<gene>
    <name evidence="23" type="ORF">PLOB_00015920</name>
</gene>
<dbReference type="PANTHER" id="PTHR14009">
    <property type="entry name" value="LEUCINE ZIPPER-EF-HAND CONTAINING TRANSMEMBRANE PROTEIN"/>
    <property type="match status" value="1"/>
</dbReference>
<dbReference type="CDD" id="cd00051">
    <property type="entry name" value="EFh"/>
    <property type="match status" value="1"/>
</dbReference>
<dbReference type="SUPFAM" id="SSF47473">
    <property type="entry name" value="EF-hand"/>
    <property type="match status" value="1"/>
</dbReference>
<protein>
    <recommendedName>
        <fullName evidence="3">Mitochondrial proton/calcium exchanger protein</fullName>
    </recommendedName>
    <alternativeName>
        <fullName evidence="17">Leucine zipper-EF-hand-containing transmembrane protein 1</fullName>
    </alternativeName>
</protein>
<evidence type="ECO:0000256" key="6">
    <source>
        <dbReference type="ARBA" id="ARBA00022568"/>
    </source>
</evidence>
<keyword evidence="16 20" id="KW-0472">Membrane</keyword>
<dbReference type="EMBL" id="CALNXK010000002">
    <property type="protein sequence ID" value="CAH3033540.1"/>
    <property type="molecule type" value="Genomic_DNA"/>
</dbReference>
<comment type="similarity">
    <text evidence="2">Belongs to the LETM1 family.</text>
</comment>
<evidence type="ECO:0000256" key="14">
    <source>
        <dbReference type="ARBA" id="ARBA00023065"/>
    </source>
</evidence>
<keyword evidence="4" id="KW-0813">Transport</keyword>
<reference evidence="23 24" key="1">
    <citation type="submission" date="2022-05" db="EMBL/GenBank/DDBJ databases">
        <authorList>
            <consortium name="Genoscope - CEA"/>
            <person name="William W."/>
        </authorList>
    </citation>
    <scope>NUCLEOTIDE SEQUENCE [LARGE SCALE GENOMIC DNA]</scope>
</reference>
<evidence type="ECO:0000256" key="5">
    <source>
        <dbReference type="ARBA" id="ARBA00022449"/>
    </source>
</evidence>
<dbReference type="InterPro" id="IPR044202">
    <property type="entry name" value="LETM1/MDM38-like"/>
</dbReference>
<name>A0ABN8MSS2_9CNID</name>
<proteinExistence type="inferred from homology"/>
<evidence type="ECO:0000256" key="18">
    <source>
        <dbReference type="PROSITE-ProRule" id="PRU01094"/>
    </source>
</evidence>
<dbReference type="PANTHER" id="PTHR14009:SF1">
    <property type="entry name" value="MITOCHONDRIAL PROTON_CALCIUM EXCHANGER PROTEIN"/>
    <property type="match status" value="1"/>
</dbReference>
<dbReference type="InterPro" id="IPR059005">
    <property type="entry name" value="LETM1_C"/>
</dbReference>
<evidence type="ECO:0000256" key="17">
    <source>
        <dbReference type="ARBA" id="ARBA00031360"/>
    </source>
</evidence>
<accession>A0ABN8MSS2</accession>
<evidence type="ECO:0000256" key="8">
    <source>
        <dbReference type="ARBA" id="ARBA00022723"/>
    </source>
</evidence>
<keyword evidence="11" id="KW-0809">Transit peptide</keyword>
<dbReference type="InterPro" id="IPR018247">
    <property type="entry name" value="EF_Hand_1_Ca_BS"/>
</dbReference>
<feature type="domain" description="EF-hand" evidence="21">
    <location>
        <begin position="692"/>
        <end position="727"/>
    </location>
</feature>
<evidence type="ECO:0000256" key="9">
    <source>
        <dbReference type="ARBA" id="ARBA00022792"/>
    </source>
</evidence>
<evidence type="ECO:0000256" key="1">
    <source>
        <dbReference type="ARBA" id="ARBA00004434"/>
    </source>
</evidence>
<evidence type="ECO:0000256" key="7">
    <source>
        <dbReference type="ARBA" id="ARBA00022692"/>
    </source>
</evidence>
<evidence type="ECO:0000256" key="3">
    <source>
        <dbReference type="ARBA" id="ARBA00020557"/>
    </source>
</evidence>
<evidence type="ECO:0000256" key="15">
    <source>
        <dbReference type="ARBA" id="ARBA00023128"/>
    </source>
</evidence>
<feature type="domain" description="EF-hand" evidence="21">
    <location>
        <begin position="667"/>
        <end position="691"/>
    </location>
</feature>
<keyword evidence="7 20" id="KW-0812">Transmembrane</keyword>
<dbReference type="PROSITE" id="PS51758">
    <property type="entry name" value="LETM1_RBD"/>
    <property type="match status" value="1"/>
</dbReference>
<dbReference type="Gene3D" id="1.10.238.10">
    <property type="entry name" value="EF-hand"/>
    <property type="match status" value="1"/>
</dbReference>
<dbReference type="PROSITE" id="PS00018">
    <property type="entry name" value="EF_HAND_1"/>
    <property type="match status" value="2"/>
</dbReference>
<dbReference type="InterPro" id="IPR011992">
    <property type="entry name" value="EF-hand-dom_pair"/>
</dbReference>
<evidence type="ECO:0000313" key="24">
    <source>
        <dbReference type="Proteomes" id="UP001159405"/>
    </source>
</evidence>
<comment type="subcellular location">
    <subcellularLocation>
        <location evidence="1">Mitochondrion inner membrane</location>
        <topology evidence="1">Single-pass membrane protein</topology>
    </subcellularLocation>
</comment>
<dbReference type="Proteomes" id="UP001159405">
    <property type="component" value="Unassembled WGS sequence"/>
</dbReference>
<dbReference type="SMART" id="SM00054">
    <property type="entry name" value="EFh"/>
    <property type="match status" value="2"/>
</dbReference>
<evidence type="ECO:0000259" key="22">
    <source>
        <dbReference type="PROSITE" id="PS51758"/>
    </source>
</evidence>
<keyword evidence="14" id="KW-0406">Ion transport</keyword>
<evidence type="ECO:0000256" key="11">
    <source>
        <dbReference type="ARBA" id="ARBA00022946"/>
    </source>
</evidence>
<keyword evidence="8" id="KW-0479">Metal-binding</keyword>
<keyword evidence="9" id="KW-0999">Mitochondrion inner membrane</keyword>
<dbReference type="Pfam" id="PF13499">
    <property type="entry name" value="EF-hand_7"/>
    <property type="match status" value="1"/>
</dbReference>
<feature type="coiled-coil region" evidence="19">
    <location>
        <begin position="530"/>
        <end position="568"/>
    </location>
</feature>
<keyword evidence="5" id="KW-0050">Antiport</keyword>
<evidence type="ECO:0000256" key="2">
    <source>
        <dbReference type="ARBA" id="ARBA00009584"/>
    </source>
</evidence>
<keyword evidence="12 20" id="KW-1133">Transmembrane helix</keyword>
<dbReference type="PROSITE" id="PS50222">
    <property type="entry name" value="EF_HAND_2"/>
    <property type="match status" value="2"/>
</dbReference>
<organism evidence="23 24">
    <name type="scientific">Porites lobata</name>
    <dbReference type="NCBI Taxonomy" id="104759"/>
    <lineage>
        <taxon>Eukaryota</taxon>
        <taxon>Metazoa</taxon>
        <taxon>Cnidaria</taxon>
        <taxon>Anthozoa</taxon>
        <taxon>Hexacorallia</taxon>
        <taxon>Scleractinia</taxon>
        <taxon>Fungiina</taxon>
        <taxon>Poritidae</taxon>
        <taxon>Porites</taxon>
    </lineage>
</organism>
<evidence type="ECO:0000313" key="23">
    <source>
        <dbReference type="EMBL" id="CAH3033540.1"/>
    </source>
</evidence>
<keyword evidence="15 18" id="KW-0496">Mitochondrion</keyword>
<feature type="domain" description="Letm1 RBD" evidence="22">
    <location>
        <begin position="315"/>
        <end position="591"/>
    </location>
</feature>
<keyword evidence="6" id="KW-0109">Calcium transport</keyword>
<dbReference type="InterPro" id="IPR002048">
    <property type="entry name" value="EF_hand_dom"/>
</dbReference>
<evidence type="ECO:0000256" key="12">
    <source>
        <dbReference type="ARBA" id="ARBA00022989"/>
    </source>
</evidence>
<evidence type="ECO:0000256" key="10">
    <source>
        <dbReference type="ARBA" id="ARBA00022837"/>
    </source>
</evidence>
<keyword evidence="24" id="KW-1185">Reference proteome</keyword>
<feature type="coiled-coil region" evidence="19">
    <location>
        <begin position="167"/>
        <end position="198"/>
    </location>
</feature>
<dbReference type="Pfam" id="PF07766">
    <property type="entry name" value="LETM1_RBD"/>
    <property type="match status" value="1"/>
</dbReference>
<comment type="caution">
    <text evidence="23">The sequence shown here is derived from an EMBL/GenBank/DDBJ whole genome shotgun (WGS) entry which is preliminary data.</text>
</comment>
<feature type="transmembrane region" description="Helical" evidence="20">
    <location>
        <begin position="269"/>
        <end position="292"/>
    </location>
</feature>
<sequence>MLTLIFASLKILEQPWLVSSQHIRHGCFLSSSFATTSHGVESNKSLQCRGVTDRSACMWKAAHSCQLNILLGSKFTQRIAGYQPGVSSYNGPGILYPELKGLVRQGLPAVSGTLNRKFFSCEPLFHVENIFFQPLPFVHQKRTVFTSRSYFDPLHHKTTKNVKLWPGEEEKSKVEEAVEAIKKKKEKLKEKAFRMECSPEDVEPMVTVAPAPKKTLWERTKHEVAHYYNGFKLLFLETRIAARLLWQVMNGKMLTRRERRQFLRTAADIFRLVPFLVFLLIPFMEFMLPVVIKLFPNMLPSTFEDKSKKEENKKKQLKVKIQMAKFLQDTVEEMAVTAKQKKTQEVVADFANFFEKIRRKGEQPSNEDILRFSKLFEDQITLDNMSRAQLKAINRLLTLPTIGTNNYLRFQLRMKLRQLKADDLLIQREGVDSLTEQELQSACQARGMRAIGVPAARLRSQLRQWLELHLDEQIPASLLLMSRALYLPENVSQVDQLKETLSQLPETLVEEAEIKICEVSGEKVDNKVRLDVLKKEEQMIAEEKEELLQEEEEKRKKIETIAAEILEDKAPEVKPTAVEDISQEDWLSIKESLALASERDELEKIKEDRVEYQEELRELANEDEKQTLKESVGSSRLGRKVDAMINKIEDRLKLIELEIDDQSSDLQLDADGDGKISLQEMISAVRRLKNAPSEAKCQKIAEMLDQDHDGTLDLDDVEMVVELLSMEDVDLTPKQIQDIVSLLEKESRLQQVDEQSVKDTKSSQ</sequence>
<evidence type="ECO:0000256" key="13">
    <source>
        <dbReference type="ARBA" id="ARBA00023054"/>
    </source>
</evidence>
<evidence type="ECO:0000256" key="19">
    <source>
        <dbReference type="SAM" id="Coils"/>
    </source>
</evidence>